<dbReference type="InterPro" id="IPR010387">
    <property type="entry name" value="QueT"/>
</dbReference>
<evidence type="ECO:0000256" key="1">
    <source>
        <dbReference type="SAM" id="Phobius"/>
    </source>
</evidence>
<dbReference type="RefSeq" id="WP_203367461.1">
    <property type="nucleotide sequence ID" value="NZ_WSFT01000051.1"/>
</dbReference>
<comment type="caution">
    <text evidence="2">The sequence shown here is derived from an EMBL/GenBank/DDBJ whole genome shotgun (WGS) entry which is preliminary data.</text>
</comment>
<feature type="transmembrane region" description="Helical" evidence="1">
    <location>
        <begin position="94"/>
        <end position="119"/>
    </location>
</feature>
<gene>
    <name evidence="2" type="ORF">GOQ27_13780</name>
</gene>
<reference evidence="2" key="1">
    <citation type="submission" date="2019-12" db="EMBL/GenBank/DDBJ databases">
        <title>Clostridiaceae gen. nov. sp. nov., isolated from sediment in Xinjiang, China.</title>
        <authorList>
            <person name="Zhang R."/>
        </authorList>
    </citation>
    <scope>NUCLEOTIDE SEQUENCE</scope>
    <source>
        <strain evidence="2">D2Q-11</strain>
    </source>
</reference>
<keyword evidence="1" id="KW-0472">Membrane</keyword>
<protein>
    <submittedName>
        <fullName evidence="2">QueT transporter family protein</fullName>
    </submittedName>
</protein>
<sequence length="153" mass="16639">MKKFNAKIIAKIGIVAAIYVVLTVAFPLLSYGQVQFRVSEMLTLLAFFNPIYIWAVTIGTFFANMASTLGPIDIIVGTIATFLAVYPMTKVKNIWIASLFPAIANGIIIGLQLNILFGLPLIPSMAYVAFGELVVVTLIGVPVMKALKKIINF</sequence>
<organism evidence="2 3">
    <name type="scientific">Anaeromonas frigoriresistens</name>
    <dbReference type="NCBI Taxonomy" id="2683708"/>
    <lineage>
        <taxon>Bacteria</taxon>
        <taxon>Bacillati</taxon>
        <taxon>Bacillota</taxon>
        <taxon>Tissierellia</taxon>
        <taxon>Tissierellales</taxon>
        <taxon>Thermohalobacteraceae</taxon>
        <taxon>Anaeromonas</taxon>
    </lineage>
</organism>
<dbReference type="PANTHER" id="PTHR40044:SF1">
    <property type="entry name" value="INTEGRAL MEMBRANE PROTEIN"/>
    <property type="match status" value="1"/>
</dbReference>
<dbReference type="Proteomes" id="UP000724672">
    <property type="component" value="Unassembled WGS sequence"/>
</dbReference>
<dbReference type="Pfam" id="PF06177">
    <property type="entry name" value="QueT"/>
    <property type="match status" value="1"/>
</dbReference>
<keyword evidence="3" id="KW-1185">Reference proteome</keyword>
<keyword evidence="1" id="KW-1133">Transmembrane helix</keyword>
<evidence type="ECO:0000313" key="3">
    <source>
        <dbReference type="Proteomes" id="UP000724672"/>
    </source>
</evidence>
<dbReference type="PIRSF" id="PIRSF031501">
    <property type="entry name" value="QueT"/>
    <property type="match status" value="1"/>
</dbReference>
<evidence type="ECO:0000313" key="2">
    <source>
        <dbReference type="EMBL" id="MBS4539541.1"/>
    </source>
</evidence>
<feature type="transmembrane region" description="Helical" evidence="1">
    <location>
        <begin position="6"/>
        <end position="29"/>
    </location>
</feature>
<feature type="transmembrane region" description="Helical" evidence="1">
    <location>
        <begin position="125"/>
        <end position="147"/>
    </location>
</feature>
<dbReference type="PANTHER" id="PTHR40044">
    <property type="entry name" value="INTEGRAL MEMBRANE PROTEIN-RELATED"/>
    <property type="match status" value="1"/>
</dbReference>
<name>A0A942Z7G4_9FIRM</name>
<dbReference type="EMBL" id="WSFT01000051">
    <property type="protein sequence ID" value="MBS4539541.1"/>
    <property type="molecule type" value="Genomic_DNA"/>
</dbReference>
<proteinExistence type="predicted"/>
<feature type="transmembrane region" description="Helical" evidence="1">
    <location>
        <begin position="41"/>
        <end position="63"/>
    </location>
</feature>
<accession>A0A942Z7G4</accession>
<dbReference type="AlphaFoldDB" id="A0A942Z7G4"/>
<keyword evidence="1" id="KW-0812">Transmembrane</keyword>